<gene>
    <name evidence="2" type="ORF">DDZ16_03180</name>
</gene>
<proteinExistence type="predicted"/>
<dbReference type="PANTHER" id="PTHR30383:SF5">
    <property type="entry name" value="SGNH HYDROLASE-TYPE ESTERASE DOMAIN-CONTAINING PROTEIN"/>
    <property type="match status" value="1"/>
</dbReference>
<dbReference type="InterPro" id="IPR051532">
    <property type="entry name" value="Ester_Hydrolysis_Enzymes"/>
</dbReference>
<accession>A0A2U2BC21</accession>
<sequence length="240" mass="28012">MQIKTNILFVLVGITFFSCNSLKQTSDSIIYNRNELYPPSNLVFEKHTEWTKKHYPERIEEFRNNPLEKGEVVFIGNSLTEQGKDWERHFNEITVKNRGISGDISEGVLHRLNEICFYKPESLFLLIGINDLFNGTISNDEIVSNIQKIVAFVNQNSPKTRIYVQSLLPTSHENMVRRIADINEKLKNKERTAGYEFIDVHQLFATKEDLMIKKFTTDGTHLNESGYEHWAKHLKKYVEK</sequence>
<name>A0A2U2BC21_9BACT</name>
<organism evidence="2 3">
    <name type="scientific">Marinilabilia rubra</name>
    <dbReference type="NCBI Taxonomy" id="2162893"/>
    <lineage>
        <taxon>Bacteria</taxon>
        <taxon>Pseudomonadati</taxon>
        <taxon>Bacteroidota</taxon>
        <taxon>Bacteroidia</taxon>
        <taxon>Marinilabiliales</taxon>
        <taxon>Marinilabiliaceae</taxon>
        <taxon>Marinilabilia</taxon>
    </lineage>
</organism>
<dbReference type="SUPFAM" id="SSF52266">
    <property type="entry name" value="SGNH hydrolase"/>
    <property type="match status" value="1"/>
</dbReference>
<dbReference type="InterPro" id="IPR036514">
    <property type="entry name" value="SGNH_hydro_sf"/>
</dbReference>
<dbReference type="OrthoDB" id="9805821at2"/>
<dbReference type="InterPro" id="IPR013830">
    <property type="entry name" value="SGNH_hydro"/>
</dbReference>
<evidence type="ECO:0000313" key="3">
    <source>
        <dbReference type="Proteomes" id="UP000244956"/>
    </source>
</evidence>
<keyword evidence="3" id="KW-1185">Reference proteome</keyword>
<comment type="caution">
    <text evidence="2">The sequence shown here is derived from an EMBL/GenBank/DDBJ whole genome shotgun (WGS) entry which is preliminary data.</text>
</comment>
<dbReference type="AlphaFoldDB" id="A0A2U2BC21"/>
<dbReference type="PROSITE" id="PS51257">
    <property type="entry name" value="PROKAR_LIPOPROTEIN"/>
    <property type="match status" value="1"/>
</dbReference>
<protein>
    <submittedName>
        <fullName evidence="2">GDSL family lipase</fullName>
    </submittedName>
</protein>
<dbReference type="Gene3D" id="3.40.50.1110">
    <property type="entry name" value="SGNH hydrolase"/>
    <property type="match status" value="1"/>
</dbReference>
<evidence type="ECO:0000259" key="1">
    <source>
        <dbReference type="Pfam" id="PF13472"/>
    </source>
</evidence>
<dbReference type="EMBL" id="QEWP01000002">
    <property type="protein sequence ID" value="PWE00616.1"/>
    <property type="molecule type" value="Genomic_DNA"/>
</dbReference>
<reference evidence="2 3" key="1">
    <citation type="submission" date="2018-05" db="EMBL/GenBank/DDBJ databases">
        <title>Marinilabilia rubrum sp. nov., isolated from saltern sediment.</title>
        <authorList>
            <person name="Zhang R."/>
        </authorList>
    </citation>
    <scope>NUCLEOTIDE SEQUENCE [LARGE SCALE GENOMIC DNA]</scope>
    <source>
        <strain evidence="2 3">WTE16</strain>
    </source>
</reference>
<dbReference type="GO" id="GO:0004622">
    <property type="term" value="F:phosphatidylcholine lysophospholipase activity"/>
    <property type="evidence" value="ECO:0007669"/>
    <property type="project" value="TreeGrafter"/>
</dbReference>
<dbReference type="Proteomes" id="UP000244956">
    <property type="component" value="Unassembled WGS sequence"/>
</dbReference>
<evidence type="ECO:0000313" key="2">
    <source>
        <dbReference type="EMBL" id="PWE00616.1"/>
    </source>
</evidence>
<dbReference type="Pfam" id="PF13472">
    <property type="entry name" value="Lipase_GDSL_2"/>
    <property type="match status" value="1"/>
</dbReference>
<dbReference type="PANTHER" id="PTHR30383">
    <property type="entry name" value="THIOESTERASE 1/PROTEASE 1/LYSOPHOSPHOLIPASE L1"/>
    <property type="match status" value="1"/>
</dbReference>
<dbReference type="RefSeq" id="WP_109262988.1">
    <property type="nucleotide sequence ID" value="NZ_QEWP01000002.1"/>
</dbReference>
<feature type="domain" description="SGNH hydrolase-type esterase" evidence="1">
    <location>
        <begin position="74"/>
        <end position="228"/>
    </location>
</feature>